<dbReference type="Proteomes" id="UP000034797">
    <property type="component" value="Unassembled WGS sequence"/>
</dbReference>
<protein>
    <submittedName>
        <fullName evidence="1">Uncharacterized protein</fullName>
    </submittedName>
</protein>
<evidence type="ECO:0000313" key="2">
    <source>
        <dbReference type="Proteomes" id="UP000034797"/>
    </source>
</evidence>
<proteinExistence type="predicted"/>
<gene>
    <name evidence="1" type="ORF">UW84_C0036G0003</name>
</gene>
<comment type="caution">
    <text evidence="1">The sequence shown here is derived from an EMBL/GenBank/DDBJ whole genome shotgun (WGS) entry which is preliminary data.</text>
</comment>
<accession>A0A0G1KNN7</accession>
<dbReference type="EMBL" id="LCJW01000036">
    <property type="protein sequence ID" value="KKT85296.1"/>
    <property type="molecule type" value="Genomic_DNA"/>
</dbReference>
<organism evidence="1 2">
    <name type="scientific">Candidatus Collierbacteria bacterium GW2011_GWA2_44_99</name>
    <dbReference type="NCBI Taxonomy" id="1618380"/>
    <lineage>
        <taxon>Bacteria</taxon>
        <taxon>Candidatus Collieribacteriota</taxon>
    </lineage>
</organism>
<reference evidence="1 2" key="1">
    <citation type="journal article" date="2015" name="Nature">
        <title>rRNA introns, odd ribosomes, and small enigmatic genomes across a large radiation of phyla.</title>
        <authorList>
            <person name="Brown C.T."/>
            <person name="Hug L.A."/>
            <person name="Thomas B.C."/>
            <person name="Sharon I."/>
            <person name="Castelle C.J."/>
            <person name="Singh A."/>
            <person name="Wilkins M.J."/>
            <person name="Williams K.H."/>
            <person name="Banfield J.F."/>
        </authorList>
    </citation>
    <scope>NUCLEOTIDE SEQUENCE [LARGE SCALE GENOMIC DNA]</scope>
</reference>
<name>A0A0G1KNN7_9BACT</name>
<dbReference type="AlphaFoldDB" id="A0A0G1KNN7"/>
<evidence type="ECO:0000313" key="1">
    <source>
        <dbReference type="EMBL" id="KKT85296.1"/>
    </source>
</evidence>
<sequence length="70" mass="8149">MNLTKEMKAKKKRVRLDRGLRQDRGTRTLTHGRDDCDVEEWLVSAKKRRDARHGADEPLEVFEEGVEVEG</sequence>